<accession>A0A8B2NKJ8</accession>
<sequence>MRAAIMDLFWLRMVMWVRRRPSRQFMIAAVAVIVLAAVLVTIEKLGWWPDWAHADRVGRRGPGIHATPMN</sequence>
<gene>
    <name evidence="1" type="ORF">DLJ53_32135</name>
</gene>
<proteinExistence type="predicted"/>
<reference evidence="1 2" key="1">
    <citation type="submission" date="2018-05" db="EMBL/GenBank/DDBJ databases">
        <title>Acuticoccus sediminis sp. nov., isolated from deep-sea sediment of Indian Ocean.</title>
        <authorList>
            <person name="Liu X."/>
            <person name="Lai Q."/>
            <person name="Du Y."/>
            <person name="Sun F."/>
            <person name="Zhang X."/>
            <person name="Wang S."/>
            <person name="Shao Z."/>
        </authorList>
    </citation>
    <scope>NUCLEOTIDE SEQUENCE [LARGE SCALE GENOMIC DNA]</scope>
    <source>
        <strain evidence="1 2">PTG4-2</strain>
    </source>
</reference>
<keyword evidence="2" id="KW-1185">Reference proteome</keyword>
<protein>
    <submittedName>
        <fullName evidence="1">Uncharacterized protein</fullName>
    </submittedName>
</protein>
<dbReference type="Proteomes" id="UP000249590">
    <property type="component" value="Unassembled WGS sequence"/>
</dbReference>
<evidence type="ECO:0000313" key="1">
    <source>
        <dbReference type="EMBL" id="RAH96561.1"/>
    </source>
</evidence>
<dbReference type="AlphaFoldDB" id="A0A8B2NKJ8"/>
<comment type="caution">
    <text evidence="1">The sequence shown here is derived from an EMBL/GenBank/DDBJ whole genome shotgun (WGS) entry which is preliminary data.</text>
</comment>
<organism evidence="1 2">
    <name type="scientific">Acuticoccus sediminis</name>
    <dbReference type="NCBI Taxonomy" id="2184697"/>
    <lineage>
        <taxon>Bacteria</taxon>
        <taxon>Pseudomonadati</taxon>
        <taxon>Pseudomonadota</taxon>
        <taxon>Alphaproteobacteria</taxon>
        <taxon>Hyphomicrobiales</taxon>
        <taxon>Amorphaceae</taxon>
        <taxon>Acuticoccus</taxon>
    </lineage>
</organism>
<evidence type="ECO:0000313" key="2">
    <source>
        <dbReference type="Proteomes" id="UP000249590"/>
    </source>
</evidence>
<dbReference type="EMBL" id="QHHQ01000012">
    <property type="protein sequence ID" value="RAH96561.1"/>
    <property type="molecule type" value="Genomic_DNA"/>
</dbReference>
<name>A0A8B2NKJ8_9HYPH</name>